<proteinExistence type="predicted"/>
<dbReference type="VEuPathDB" id="FungiDB:VP01_2128g2"/>
<keyword evidence="3" id="KW-1185">Reference proteome</keyword>
<sequence length="379" mass="43018">MSVDFRLRWIDFQYPPLSIDQSHSQFALSLHVNIPKMQLLHSPLVILAIMISVTGALAAFRCPNADRSQALCLKTPRHLTGPTVEGKPFFFLATDPLNLYLQRIPHPHIAFDCFRDIAESSWHSQFEVVKPSSVGDSYDCGAQQANCCLNGWKIKWSRRLALPEKPLKSPLAPSNPTAKLLLRPPTNPQDDRLPNITCLCSATAQPAGEDYLLAAPTGIHTDINALTSTGSCMPQNKLTGRCIPQKKFTTLFSIYCQFQEQGETDTRQYRPVRPLLSYEDSHWYKKNKEFLDSFPVSGYWEACGRFRNEYMHSTGARAGCANFIMKPFGKYMLIINGIIIIDYCTQLLHTSYNYIPLIQLFQLTRIFMRNILFSVVTLE</sequence>
<dbReference type="EMBL" id="LAVV01006979">
    <property type="protein sequence ID" value="KNZ57554.1"/>
    <property type="molecule type" value="Genomic_DNA"/>
</dbReference>
<name>A0A0L6VA15_9BASI</name>
<dbReference type="Proteomes" id="UP000037035">
    <property type="component" value="Unassembled WGS sequence"/>
</dbReference>
<evidence type="ECO:0000313" key="2">
    <source>
        <dbReference type="EMBL" id="KNZ57554.1"/>
    </source>
</evidence>
<feature type="region of interest" description="Disordered" evidence="1">
    <location>
        <begin position="167"/>
        <end position="186"/>
    </location>
</feature>
<gene>
    <name evidence="2" type="ORF">VP01_2128g2</name>
</gene>
<organism evidence="2 3">
    <name type="scientific">Puccinia sorghi</name>
    <dbReference type="NCBI Taxonomy" id="27349"/>
    <lineage>
        <taxon>Eukaryota</taxon>
        <taxon>Fungi</taxon>
        <taxon>Dikarya</taxon>
        <taxon>Basidiomycota</taxon>
        <taxon>Pucciniomycotina</taxon>
        <taxon>Pucciniomycetes</taxon>
        <taxon>Pucciniales</taxon>
        <taxon>Pucciniaceae</taxon>
        <taxon>Puccinia</taxon>
    </lineage>
</organism>
<protein>
    <submittedName>
        <fullName evidence="2">Uncharacterized protein</fullName>
    </submittedName>
</protein>
<accession>A0A0L6VA15</accession>
<reference evidence="2 3" key="1">
    <citation type="submission" date="2015-08" db="EMBL/GenBank/DDBJ databases">
        <title>Next Generation Sequencing and Analysis of the Genome of Puccinia sorghi L Schw, the Causal Agent of Maize Common Rust.</title>
        <authorList>
            <person name="Rochi L."/>
            <person name="Burguener G."/>
            <person name="Darino M."/>
            <person name="Turjanski A."/>
            <person name="Kreff E."/>
            <person name="Dieguez M.J."/>
            <person name="Sacco F."/>
        </authorList>
    </citation>
    <scope>NUCLEOTIDE SEQUENCE [LARGE SCALE GENOMIC DNA]</scope>
    <source>
        <strain evidence="2 3">RO10H11247</strain>
    </source>
</reference>
<evidence type="ECO:0000256" key="1">
    <source>
        <dbReference type="SAM" id="MobiDB-lite"/>
    </source>
</evidence>
<comment type="caution">
    <text evidence="2">The sequence shown here is derived from an EMBL/GenBank/DDBJ whole genome shotgun (WGS) entry which is preliminary data.</text>
</comment>
<evidence type="ECO:0000313" key="3">
    <source>
        <dbReference type="Proteomes" id="UP000037035"/>
    </source>
</evidence>
<dbReference type="AlphaFoldDB" id="A0A0L6VA15"/>